<dbReference type="GeneID" id="41991300"/>
<dbReference type="PANTHER" id="PTHR31896">
    <property type="entry name" value="FAMILY REGULATORY PROTEIN, PUTATIVE (AFU_ORTHOLOGUE AFUA_3G14730)-RELATED"/>
    <property type="match status" value="1"/>
</dbReference>
<dbReference type="GO" id="GO:0016740">
    <property type="term" value="F:transferase activity"/>
    <property type="evidence" value="ECO:0007669"/>
    <property type="project" value="UniProtKB-KW"/>
</dbReference>
<protein>
    <recommendedName>
        <fullName evidence="5">Trichothecene 3-O-acetyltransferase</fullName>
    </recommendedName>
</protein>
<dbReference type="Gene3D" id="3.30.559.10">
    <property type="entry name" value="Chloramphenicol acetyltransferase-like domain"/>
    <property type="match status" value="2"/>
</dbReference>
<evidence type="ECO:0000256" key="2">
    <source>
        <dbReference type="SAM" id="MobiDB-lite"/>
    </source>
</evidence>
<evidence type="ECO:0000313" key="3">
    <source>
        <dbReference type="EMBL" id="RBR25417.1"/>
    </source>
</evidence>
<dbReference type="Pfam" id="PF02458">
    <property type="entry name" value="Transferase"/>
    <property type="match status" value="1"/>
</dbReference>
<keyword evidence="1" id="KW-0808">Transferase</keyword>
<gene>
    <name evidence="3" type="ORF">FIESC28_01854</name>
</gene>
<accession>A0A366S7U9</accession>
<dbReference type="OrthoDB" id="1862401at2759"/>
<feature type="region of interest" description="Disordered" evidence="2">
    <location>
        <begin position="199"/>
        <end position="219"/>
    </location>
</feature>
<dbReference type="InterPro" id="IPR051283">
    <property type="entry name" value="Sec_Metabolite_Acyltrans"/>
</dbReference>
<reference evidence="3 4" key="1">
    <citation type="submission" date="2018-06" db="EMBL/GenBank/DDBJ databases">
        <title>Fusarium incarnatum-equiseti species complex species 28.</title>
        <authorList>
            <person name="Gardiner D.M."/>
        </authorList>
    </citation>
    <scope>NUCLEOTIDE SEQUENCE [LARGE SCALE GENOMIC DNA]</scope>
    <source>
        <strain evidence="3 4">FIESC_28</strain>
    </source>
</reference>
<dbReference type="InterPro" id="IPR023213">
    <property type="entry name" value="CAT-like_dom_sf"/>
</dbReference>
<proteinExistence type="predicted"/>
<organism evidence="3 4">
    <name type="scientific">Fusarium coffeatum</name>
    <dbReference type="NCBI Taxonomy" id="231269"/>
    <lineage>
        <taxon>Eukaryota</taxon>
        <taxon>Fungi</taxon>
        <taxon>Dikarya</taxon>
        <taxon>Ascomycota</taxon>
        <taxon>Pezizomycotina</taxon>
        <taxon>Sordariomycetes</taxon>
        <taxon>Hypocreomycetidae</taxon>
        <taxon>Hypocreales</taxon>
        <taxon>Nectriaceae</taxon>
        <taxon>Fusarium</taxon>
        <taxon>Fusarium incarnatum-equiseti species complex</taxon>
    </lineage>
</organism>
<keyword evidence="4" id="KW-1185">Reference proteome</keyword>
<dbReference type="EMBL" id="QKXC01000039">
    <property type="protein sequence ID" value="RBR25417.1"/>
    <property type="molecule type" value="Genomic_DNA"/>
</dbReference>
<dbReference type="RefSeq" id="XP_031020008.1">
    <property type="nucleotide sequence ID" value="XM_031156004.1"/>
</dbReference>
<evidence type="ECO:0000313" key="4">
    <source>
        <dbReference type="Proteomes" id="UP000253153"/>
    </source>
</evidence>
<evidence type="ECO:0000256" key="1">
    <source>
        <dbReference type="ARBA" id="ARBA00022679"/>
    </source>
</evidence>
<comment type="caution">
    <text evidence="3">The sequence shown here is derived from an EMBL/GenBank/DDBJ whole genome shotgun (WGS) entry which is preliminary data.</text>
</comment>
<dbReference type="PANTHER" id="PTHR31896:SF64">
    <property type="entry name" value="TRICHOTHECENE 3-O-ACETYLTRANSFERASE"/>
    <property type="match status" value="1"/>
</dbReference>
<sequence length="470" mass="52131">MPLMLSLSDVPDLTALERVGPRGYLRYVFPMRLAENYDRDEVLKVLQDSYKAACHRIGVLASEAVPDSDAKQANLLKLQRLPDDQIGKMTTRDLRGQGQYSWTYAQLKENHFPLEAFDSELLMPGPIWPEAGKPVPISLVQANFIEGGVLIGWCIFHMVGDATTYLVWTKIWAEECRRCQGIPVPSPLVIEDAMISDRQRVSKPSGHNKGRAEDHPEYTILPFTPPGPSPAMLSSTFRGQVFYFSPSSLQALKARASPVNTTEPTDQKWISTNDAFSALMWRTAIVVQAPIEDLKDSEDPISVFSIAVDGRKRMDPPLHPETLGCFLQYIAVSAPVRQILGSMNLADLAVLIRKEMLLRLDNQFTDDVVTLVDQLEDVTRLAPTAFLDVLGNTSVQTSWAEFNLATVEWGSLLGNRVEAIRCPNTGILPGCHVVLPTLPDGGIEVVFGTEGELLQKVLGDSLWMEFAEAR</sequence>
<dbReference type="Proteomes" id="UP000253153">
    <property type="component" value="Unassembled WGS sequence"/>
</dbReference>
<name>A0A366S7U9_9HYPO</name>
<evidence type="ECO:0008006" key="5">
    <source>
        <dbReference type="Google" id="ProtNLM"/>
    </source>
</evidence>
<dbReference type="AlphaFoldDB" id="A0A366S7U9"/>